<gene>
    <name evidence="1" type="ORF">TrRE_jg5890</name>
</gene>
<dbReference type="Proteomes" id="UP001165082">
    <property type="component" value="Unassembled WGS sequence"/>
</dbReference>
<protein>
    <submittedName>
        <fullName evidence="1">Uncharacterized protein</fullName>
    </submittedName>
</protein>
<keyword evidence="2" id="KW-1185">Reference proteome</keyword>
<evidence type="ECO:0000313" key="1">
    <source>
        <dbReference type="EMBL" id="GMI30919.1"/>
    </source>
</evidence>
<reference evidence="1" key="1">
    <citation type="submission" date="2022-07" db="EMBL/GenBank/DDBJ databases">
        <title>Genome analysis of Parmales, a sister group of diatoms, reveals the evolutionary specialization of diatoms from phago-mixotrophs to photoautotrophs.</title>
        <authorList>
            <person name="Ban H."/>
            <person name="Sato S."/>
            <person name="Yoshikawa S."/>
            <person name="Kazumasa Y."/>
            <person name="Nakamura Y."/>
            <person name="Ichinomiya M."/>
            <person name="Saitoh K."/>
            <person name="Sato N."/>
            <person name="Blanc-Mathieu R."/>
            <person name="Endo H."/>
            <person name="Kuwata A."/>
            <person name="Ogata H."/>
        </authorList>
    </citation>
    <scope>NUCLEOTIDE SEQUENCE</scope>
</reference>
<name>A0A9W7G3B9_9STRA</name>
<dbReference type="AlphaFoldDB" id="A0A9W7G3B9"/>
<comment type="caution">
    <text evidence="1">The sequence shown here is derived from an EMBL/GenBank/DDBJ whole genome shotgun (WGS) entry which is preliminary data.</text>
</comment>
<organism evidence="1 2">
    <name type="scientific">Triparma retinervis</name>
    <dbReference type="NCBI Taxonomy" id="2557542"/>
    <lineage>
        <taxon>Eukaryota</taxon>
        <taxon>Sar</taxon>
        <taxon>Stramenopiles</taxon>
        <taxon>Ochrophyta</taxon>
        <taxon>Bolidophyceae</taxon>
        <taxon>Parmales</taxon>
        <taxon>Triparmaceae</taxon>
        <taxon>Triparma</taxon>
    </lineage>
</organism>
<feature type="non-terminal residue" evidence="1">
    <location>
        <position position="1"/>
    </location>
</feature>
<sequence length="148" mass="15417">MDSALKTLQLWADQVDHMGQLWGDREELVRETVGRAIENVMTGGGVRSVLMGTSSLPVWRASYLAVLSFKSSVVSIYGHAGGSGVMKGFGRGVYAGMVGRSVKKSLEALLRSGISDGAAWGGRVNEAFAAAVGEGGWLEGEGGGVLRG</sequence>
<proteinExistence type="predicted"/>
<accession>A0A9W7G3B9</accession>
<evidence type="ECO:0000313" key="2">
    <source>
        <dbReference type="Proteomes" id="UP001165082"/>
    </source>
</evidence>
<dbReference type="EMBL" id="BRXZ01007655">
    <property type="protein sequence ID" value="GMI30919.1"/>
    <property type="molecule type" value="Genomic_DNA"/>
</dbReference>